<comment type="caution">
    <text evidence="2">The sequence shown here is derived from an EMBL/GenBank/DDBJ whole genome shotgun (WGS) entry which is preliminary data.</text>
</comment>
<keyword evidence="1" id="KW-0732">Signal</keyword>
<accession>A0AAJ1VGY1</accession>
<evidence type="ECO:0000256" key="1">
    <source>
        <dbReference type="SAM" id="SignalP"/>
    </source>
</evidence>
<protein>
    <recommendedName>
        <fullName evidence="4">Transporter</fullName>
    </recommendedName>
</protein>
<feature type="signal peptide" evidence="1">
    <location>
        <begin position="1"/>
        <end position="25"/>
    </location>
</feature>
<proteinExistence type="predicted"/>
<evidence type="ECO:0000313" key="3">
    <source>
        <dbReference type="Proteomes" id="UP001228636"/>
    </source>
</evidence>
<gene>
    <name evidence="2" type="ORF">QWY81_10045</name>
</gene>
<dbReference type="Proteomes" id="UP001228636">
    <property type="component" value="Unassembled WGS sequence"/>
</dbReference>
<organism evidence="2 3">
    <name type="scientific">Polaribacter sejongensis</name>
    <dbReference type="NCBI Taxonomy" id="985043"/>
    <lineage>
        <taxon>Bacteria</taxon>
        <taxon>Pseudomonadati</taxon>
        <taxon>Bacteroidota</taxon>
        <taxon>Flavobacteriia</taxon>
        <taxon>Flavobacteriales</taxon>
        <taxon>Flavobacteriaceae</taxon>
    </lineage>
</organism>
<dbReference type="RefSeq" id="WP_261972594.1">
    <property type="nucleotide sequence ID" value="NZ_CP103460.1"/>
</dbReference>
<dbReference type="AlphaFoldDB" id="A0AAJ1VGY1"/>
<feature type="chain" id="PRO_5042517025" description="Transporter" evidence="1">
    <location>
        <begin position="26"/>
        <end position="297"/>
    </location>
</feature>
<sequence length="297" mass="31704">MTIKKMNNIGTLAGLCMMFTTICMAQSPVSGFMKKSGEGALVLSYSQESYSKVFLVPNEVDGVPVFNDVTTTSISLYGEIGVTDNFNIVLNVPYIKSEGNASSEVLANNGFQNERKGFQDLKIYAKYKIHTFDFDKNSLSLIGAAGLETPLGSYSADEGLQSIIAVGNESTKFSAFGIATFKNDSGMFATGQAGYSLRGNDVPNAFITELKLGYASSKFYVDAFVANQLSDKDGVDILGEGFEGFFPATRVNYTRIGVNGFVPLDESVGITAGVSSYVSGRNVGKSTGVYGGVVYSF</sequence>
<dbReference type="EMBL" id="JAUFQH010000008">
    <property type="protein sequence ID" value="MDN3619794.1"/>
    <property type="molecule type" value="Genomic_DNA"/>
</dbReference>
<name>A0AAJ1VGY1_9FLAO</name>
<reference evidence="2 3" key="1">
    <citation type="journal article" date="2014" name="Int. J. Syst. Evol. Microbiol.">
        <title>Complete genome sequence of Corynebacterium casei LMG S-19264T (=DSM 44701T), isolated from a smear-ripened cheese.</title>
        <authorList>
            <consortium name="US DOE Joint Genome Institute (JGI-PGF)"/>
            <person name="Walter F."/>
            <person name="Albersmeier A."/>
            <person name="Kalinowski J."/>
            <person name="Ruckert C."/>
        </authorList>
    </citation>
    <scope>NUCLEOTIDE SEQUENCE [LARGE SCALE GENOMIC DNA]</scope>
    <source>
        <strain evidence="2 3">CECT 8670</strain>
    </source>
</reference>
<evidence type="ECO:0000313" key="2">
    <source>
        <dbReference type="EMBL" id="MDN3619794.1"/>
    </source>
</evidence>
<evidence type="ECO:0008006" key="4">
    <source>
        <dbReference type="Google" id="ProtNLM"/>
    </source>
</evidence>